<dbReference type="Proteomes" id="UP000321424">
    <property type="component" value="Unassembled WGS sequence"/>
</dbReference>
<evidence type="ECO:0000313" key="1">
    <source>
        <dbReference type="EMBL" id="GEM43364.1"/>
    </source>
</evidence>
<sequence length="294" mass="31052">MHPYIGSGPYCYSNSLAMMLGEHAPATGVIETLTGSPFGFQLENGSTPYFDPVGWHPEIGLAAAIELLGWSCVRSDGGSDAAALDRLRAACAQGPALAGPLEMGLLTYRPNGGIAIGADHYVVVLAVEDDTVLLHDPQGNPFATLPTGAFLEAWRGEQVTYIDTPFVLRSGFVRDRVVSPIDALESAMPQAVQSLEDSSDVVEKFAEVVGRGLDPEIRNLLAIFSIRVGTRRLLDASASLTMLGRTEAATLAAAQSRIVGSLQYPLVAGDDAALIATLRTLGPGYTRLRDALIG</sequence>
<dbReference type="OrthoDB" id="8065844at2"/>
<dbReference type="AlphaFoldDB" id="A0A511MRZ8"/>
<dbReference type="RefSeq" id="WP_147141882.1">
    <property type="nucleotide sequence ID" value="NZ_BJXA01000095.1"/>
</dbReference>
<organism evidence="1 2">
    <name type="scientific">Nocardia ninae NBRC 108245</name>
    <dbReference type="NCBI Taxonomy" id="1210091"/>
    <lineage>
        <taxon>Bacteria</taxon>
        <taxon>Bacillati</taxon>
        <taxon>Actinomycetota</taxon>
        <taxon>Actinomycetes</taxon>
        <taxon>Mycobacteriales</taxon>
        <taxon>Nocardiaceae</taxon>
        <taxon>Nocardia</taxon>
    </lineage>
</organism>
<keyword evidence="2" id="KW-1185">Reference proteome</keyword>
<gene>
    <name evidence="1" type="ORF">NN4_78830</name>
</gene>
<name>A0A511MRZ8_9NOCA</name>
<accession>A0A511MRZ8</accession>
<protein>
    <recommendedName>
        <fullName evidence="3">RADC family protein</fullName>
    </recommendedName>
</protein>
<comment type="caution">
    <text evidence="1">The sequence shown here is derived from an EMBL/GenBank/DDBJ whole genome shotgun (WGS) entry which is preliminary data.</text>
</comment>
<reference evidence="1 2" key="1">
    <citation type="submission" date="2019-07" db="EMBL/GenBank/DDBJ databases">
        <title>Whole genome shotgun sequence of Nocardia ninae NBRC 108245.</title>
        <authorList>
            <person name="Hosoyama A."/>
            <person name="Uohara A."/>
            <person name="Ohji S."/>
            <person name="Ichikawa N."/>
        </authorList>
    </citation>
    <scope>NUCLEOTIDE SEQUENCE [LARGE SCALE GENOMIC DNA]</scope>
    <source>
        <strain evidence="1 2">NBRC 108245</strain>
    </source>
</reference>
<evidence type="ECO:0000313" key="2">
    <source>
        <dbReference type="Proteomes" id="UP000321424"/>
    </source>
</evidence>
<dbReference type="EMBL" id="BJXA01000095">
    <property type="protein sequence ID" value="GEM43364.1"/>
    <property type="molecule type" value="Genomic_DNA"/>
</dbReference>
<evidence type="ECO:0008006" key="3">
    <source>
        <dbReference type="Google" id="ProtNLM"/>
    </source>
</evidence>
<proteinExistence type="predicted"/>